<organism evidence="2 3">
    <name type="scientific">Loa loa</name>
    <name type="common">Eye worm</name>
    <name type="synonym">Filaria loa</name>
    <dbReference type="NCBI Taxonomy" id="7209"/>
    <lineage>
        <taxon>Eukaryota</taxon>
        <taxon>Metazoa</taxon>
        <taxon>Ecdysozoa</taxon>
        <taxon>Nematoda</taxon>
        <taxon>Chromadorea</taxon>
        <taxon>Rhabditida</taxon>
        <taxon>Spirurina</taxon>
        <taxon>Spiruromorpha</taxon>
        <taxon>Filarioidea</taxon>
        <taxon>Onchocercidae</taxon>
        <taxon>Loa</taxon>
    </lineage>
</organism>
<keyword evidence="2" id="KW-1185">Reference proteome</keyword>
<dbReference type="WBParaSite" id="EN70_1493">
    <property type="protein sequence ID" value="EN70_1493"/>
    <property type="gene ID" value="EN70_1493"/>
</dbReference>
<reference evidence="2" key="1">
    <citation type="submission" date="2012-04" db="EMBL/GenBank/DDBJ databases">
        <title>The Genome Sequence of Loa loa.</title>
        <authorList>
            <consortium name="The Broad Institute Genome Sequencing Platform"/>
            <consortium name="Broad Institute Genome Sequencing Center for Infectious Disease"/>
            <person name="Nutman T.B."/>
            <person name="Fink D.L."/>
            <person name="Russ C."/>
            <person name="Young S."/>
            <person name="Zeng Q."/>
            <person name="Gargeya S."/>
            <person name="Alvarado L."/>
            <person name="Berlin A."/>
            <person name="Chapman S.B."/>
            <person name="Chen Z."/>
            <person name="Freedman E."/>
            <person name="Gellesch M."/>
            <person name="Goldberg J."/>
            <person name="Griggs A."/>
            <person name="Gujja S."/>
            <person name="Heilman E.R."/>
            <person name="Heiman D."/>
            <person name="Howarth C."/>
            <person name="Mehta T."/>
            <person name="Neiman D."/>
            <person name="Pearson M."/>
            <person name="Roberts A."/>
            <person name="Saif S."/>
            <person name="Shea T."/>
            <person name="Shenoy N."/>
            <person name="Sisk P."/>
            <person name="Stolte C."/>
            <person name="Sykes S."/>
            <person name="White J."/>
            <person name="Yandava C."/>
            <person name="Haas B."/>
            <person name="Henn M.R."/>
            <person name="Nusbaum C."/>
            <person name="Birren B."/>
        </authorList>
    </citation>
    <scope>NUCLEOTIDE SEQUENCE [LARGE SCALE GENOMIC DNA]</scope>
</reference>
<name>A0A1I7VDX7_LOALO</name>
<evidence type="ECO:0000256" key="1">
    <source>
        <dbReference type="SAM" id="MobiDB-lite"/>
    </source>
</evidence>
<feature type="compositionally biased region" description="Basic residues" evidence="1">
    <location>
        <begin position="80"/>
        <end position="89"/>
    </location>
</feature>
<feature type="compositionally biased region" description="Basic and acidic residues" evidence="1">
    <location>
        <begin position="12"/>
        <end position="29"/>
    </location>
</feature>
<dbReference type="Proteomes" id="UP000095285">
    <property type="component" value="Unassembled WGS sequence"/>
</dbReference>
<accession>A0A1I7VDX7</accession>
<sequence>MCEQSSKLLSEYPRERGESESGDPEELKRCGISPSIFRVNTILHCAKDLRKVKVGKCPTTITQTMDPKRGIPGSGDPERRKGKSKHQKDKSHDSVHEKPVGNAHQGGDIALALTKQSSLKIQKSPEASKEDDFDLGHRMKRKT</sequence>
<feature type="region of interest" description="Disordered" evidence="1">
    <location>
        <begin position="1"/>
        <end position="30"/>
    </location>
</feature>
<reference evidence="3" key="2">
    <citation type="submission" date="2016-11" db="UniProtKB">
        <authorList>
            <consortium name="WormBaseParasite"/>
        </authorList>
    </citation>
    <scope>IDENTIFICATION</scope>
</reference>
<proteinExistence type="predicted"/>
<protein>
    <submittedName>
        <fullName evidence="3">Death-associated protein 1</fullName>
    </submittedName>
</protein>
<evidence type="ECO:0000313" key="3">
    <source>
        <dbReference type="WBParaSite" id="EN70_1493"/>
    </source>
</evidence>
<feature type="compositionally biased region" description="Basic and acidic residues" evidence="1">
    <location>
        <begin position="126"/>
        <end position="137"/>
    </location>
</feature>
<evidence type="ECO:0000313" key="2">
    <source>
        <dbReference type="Proteomes" id="UP000095285"/>
    </source>
</evidence>
<feature type="compositionally biased region" description="Basic and acidic residues" evidence="1">
    <location>
        <begin position="90"/>
        <end position="99"/>
    </location>
</feature>
<dbReference type="AlphaFoldDB" id="A0A1I7VDX7"/>
<feature type="region of interest" description="Disordered" evidence="1">
    <location>
        <begin position="57"/>
        <end position="143"/>
    </location>
</feature>